<dbReference type="EMBL" id="NHOO01000019">
    <property type="protein sequence ID" value="OVE46320.1"/>
    <property type="molecule type" value="Genomic_DNA"/>
</dbReference>
<evidence type="ECO:0000313" key="1">
    <source>
        <dbReference type="EMBL" id="OVE46320.1"/>
    </source>
</evidence>
<name>A0A1R0MBJ5_CHRVL</name>
<proteinExistence type="predicted"/>
<dbReference type="Proteomes" id="UP000196342">
    <property type="component" value="Unassembled WGS sequence"/>
</dbReference>
<gene>
    <name evidence="1" type="ORF">CBW21_18805</name>
</gene>
<evidence type="ECO:0008006" key="3">
    <source>
        <dbReference type="Google" id="ProtNLM"/>
    </source>
</evidence>
<comment type="caution">
    <text evidence="1">The sequence shown here is derived from an EMBL/GenBank/DDBJ whole genome shotgun (WGS) entry which is preliminary data.</text>
</comment>
<sequence length="330" mass="36445">MPMLQALLPPLLAYSGGYRQGLSNHVPMALQALAELGADEAELRRRAASCAHLEALVDDGRDIADIGGWLGDPSSEAAWRRRFAWERESERWQRCWPQRLQLVLEAPASASFHGVIRLAYAVRGGMGAEVDAALAYALANWRLLPSPGRSAVPLTLPELLREWHRAPIPPGEEGRLIADDIEHALAASVLPWRLPPGLLAGAREQRRLCRLLFLARRQFNTLHLLTAWEASLSLARGQGWSEVPDCAVLQMQMALLGAFIYHGCPALPTLRRDPLPPLADIRRLARAQRDDHSVKLALSCMRLAELDGDAAWLELATEVAVHGWPERVAA</sequence>
<dbReference type="AlphaFoldDB" id="A0A1R0MBJ5"/>
<accession>A0A1R0MBJ5</accession>
<evidence type="ECO:0000313" key="2">
    <source>
        <dbReference type="Proteomes" id="UP000196342"/>
    </source>
</evidence>
<accession>A0A202B4Q2</accession>
<protein>
    <recommendedName>
        <fullName evidence="3">DUF4243 domain-containing protein</fullName>
    </recommendedName>
</protein>
<reference evidence="1 2" key="1">
    <citation type="submission" date="2017-05" db="EMBL/GenBank/DDBJ databases">
        <title>Chromobacterium violaceum GHPS1 isolated from Hydrocarbon polluted soil in French Guiana display an awesome secondary metabolite arsenal and a battery of drug and heavy-metal-resistance and detoxification of xenobiotics proteins.</title>
        <authorList>
            <person name="Belbahri L."/>
        </authorList>
    </citation>
    <scope>NUCLEOTIDE SEQUENCE [LARGE SCALE GENOMIC DNA]</scope>
    <source>
        <strain evidence="1 2">GHPS1</strain>
    </source>
</reference>
<organism evidence="1 2">
    <name type="scientific">Chromobacterium violaceum</name>
    <dbReference type="NCBI Taxonomy" id="536"/>
    <lineage>
        <taxon>Bacteria</taxon>
        <taxon>Pseudomonadati</taxon>
        <taxon>Pseudomonadota</taxon>
        <taxon>Betaproteobacteria</taxon>
        <taxon>Neisseriales</taxon>
        <taxon>Chromobacteriaceae</taxon>
        <taxon>Chromobacterium</taxon>
    </lineage>
</organism>
<keyword evidence="2" id="KW-1185">Reference proteome</keyword>